<reference evidence="1 2" key="1">
    <citation type="submission" date="2014-07" db="EMBL/GenBank/DDBJ databases">
        <title>Methanogenic archaea and the global carbon cycle.</title>
        <authorList>
            <person name="Henriksen J.R."/>
            <person name="Luke J."/>
            <person name="Reinhart S."/>
            <person name="Benedict M.N."/>
            <person name="Youngblut N.D."/>
            <person name="Metcalf M.E."/>
            <person name="Whitaker R.J."/>
            <person name="Metcalf W.W."/>
        </authorList>
    </citation>
    <scope>NUCLEOTIDE SEQUENCE [LARGE SCALE GENOMIC DNA]</scope>
    <source>
        <strain evidence="1 2">HB-1</strain>
    </source>
</reference>
<dbReference type="Proteomes" id="UP000033101">
    <property type="component" value="Chromosome"/>
</dbReference>
<evidence type="ECO:0000313" key="2">
    <source>
        <dbReference type="Proteomes" id="UP000033101"/>
    </source>
</evidence>
<sequence length="86" mass="10064">MKGDVLHNTTKFDLLAGETKSLDAAWGFSRTAIDRFTELNKGDFLDKALPIEVVIFYREKTVRKRLKEKDADRFIRQFEEQLDRGN</sequence>
<dbReference type="AlphaFoldDB" id="A0A0E3SJ50"/>
<organism evidence="1 2">
    <name type="scientific">Methanosarcina horonobensis HB-1 = JCM 15518</name>
    <dbReference type="NCBI Taxonomy" id="1434110"/>
    <lineage>
        <taxon>Archaea</taxon>
        <taxon>Methanobacteriati</taxon>
        <taxon>Methanobacteriota</taxon>
        <taxon>Stenosarchaea group</taxon>
        <taxon>Methanomicrobia</taxon>
        <taxon>Methanosarcinales</taxon>
        <taxon>Methanosarcinaceae</taxon>
        <taxon>Methanosarcina</taxon>
    </lineage>
</organism>
<dbReference type="HOGENOM" id="CLU_2490473_0_0_2"/>
<dbReference type="PATRIC" id="fig|1434110.4.peg.4724"/>
<dbReference type="KEGG" id="mhor:MSHOH_3700"/>
<gene>
    <name evidence="1" type="ORF">MSHOH_3700</name>
</gene>
<proteinExistence type="predicted"/>
<dbReference type="EMBL" id="CP009516">
    <property type="protein sequence ID" value="AKB80183.1"/>
    <property type="molecule type" value="Genomic_DNA"/>
</dbReference>
<keyword evidence="2" id="KW-1185">Reference proteome</keyword>
<protein>
    <submittedName>
        <fullName evidence="1">Uncharacterized protein</fullName>
    </submittedName>
</protein>
<name>A0A0E3SJ50_9EURY</name>
<evidence type="ECO:0000313" key="1">
    <source>
        <dbReference type="EMBL" id="AKB80183.1"/>
    </source>
</evidence>
<accession>A0A0E3SJ50</accession>